<keyword evidence="1" id="KW-0812">Transmembrane</keyword>
<sequence>MFTILPLWPHIVFAVLEPISLIAGFCVAIFNTDKFVAGQTPNTLTPAELPLSTQAISYQLGNLYLLLMMAGVAVLYSTSEPKVVRNYMIALAIADLGHLYATYWCIGFHDLINVKQWNDLTWGNVGATGILFVNRVAYLLGAFGYAKSPSSAKKTQ</sequence>
<feature type="transmembrane region" description="Helical" evidence="1">
    <location>
        <begin position="7"/>
        <end position="30"/>
    </location>
</feature>
<feature type="transmembrane region" description="Helical" evidence="1">
    <location>
        <begin position="121"/>
        <end position="146"/>
    </location>
</feature>
<dbReference type="VEuPathDB" id="FungiDB:EMCG_00689"/>
<evidence type="ECO:0000313" key="3">
    <source>
        <dbReference type="EMBL" id="KKZ60403.1"/>
    </source>
</evidence>
<keyword evidence="1" id="KW-1133">Transmembrane helix</keyword>
<evidence type="ECO:0000313" key="4">
    <source>
        <dbReference type="Proteomes" id="UP000034164"/>
    </source>
</evidence>
<evidence type="ECO:0000256" key="1">
    <source>
        <dbReference type="SAM" id="Phobius"/>
    </source>
</evidence>
<proteinExistence type="predicted"/>
<evidence type="ECO:0000259" key="2">
    <source>
        <dbReference type="Pfam" id="PF24803"/>
    </source>
</evidence>
<dbReference type="PANTHER" id="PTHR37019">
    <property type="entry name" value="CHROMOSOME 1, WHOLE GENOME SHOTGUN SEQUENCE"/>
    <property type="match status" value="1"/>
</dbReference>
<keyword evidence="1" id="KW-0472">Membrane</keyword>
<reference evidence="4" key="1">
    <citation type="journal article" date="2015" name="PLoS Genet.">
        <title>The dynamic genome and transcriptome of the human fungal pathogen Blastomyces and close relative Emmonsia.</title>
        <authorList>
            <person name="Munoz J.F."/>
            <person name="Gauthier G.M."/>
            <person name="Desjardins C.A."/>
            <person name="Gallo J.E."/>
            <person name="Holder J."/>
            <person name="Sullivan T.D."/>
            <person name="Marty A.J."/>
            <person name="Carmen J.C."/>
            <person name="Chen Z."/>
            <person name="Ding L."/>
            <person name="Gujja S."/>
            <person name="Magrini V."/>
            <person name="Misas E."/>
            <person name="Mitreva M."/>
            <person name="Priest M."/>
            <person name="Saif S."/>
            <person name="Whiston E.A."/>
            <person name="Young S."/>
            <person name="Zeng Q."/>
            <person name="Goldman W.E."/>
            <person name="Mardis E.R."/>
            <person name="Taylor J.W."/>
            <person name="McEwen J.G."/>
            <person name="Clay O.K."/>
            <person name="Klein B.S."/>
            <person name="Cuomo C.A."/>
        </authorList>
    </citation>
    <scope>NUCLEOTIDE SEQUENCE [LARGE SCALE GENOMIC DNA]</scope>
    <source>
        <strain evidence="4">UAMH 3008</strain>
    </source>
</reference>
<name>A0A0G2HQZ7_9EURO</name>
<feature type="transmembrane region" description="Helical" evidence="1">
    <location>
        <begin position="88"/>
        <end position="109"/>
    </location>
</feature>
<dbReference type="PANTHER" id="PTHR37019:SF2">
    <property type="entry name" value="EXPERA DOMAIN-CONTAINING PROTEIN"/>
    <property type="match status" value="1"/>
</dbReference>
<feature type="transmembrane region" description="Helical" evidence="1">
    <location>
        <begin position="56"/>
        <end position="76"/>
    </location>
</feature>
<dbReference type="AlphaFoldDB" id="A0A0G2HQZ7"/>
<protein>
    <recommendedName>
        <fullName evidence="2">DUF7704 domain-containing protein</fullName>
    </recommendedName>
</protein>
<organism evidence="3 4">
    <name type="scientific">[Emmonsia] crescens</name>
    <dbReference type="NCBI Taxonomy" id="73230"/>
    <lineage>
        <taxon>Eukaryota</taxon>
        <taxon>Fungi</taxon>
        <taxon>Dikarya</taxon>
        <taxon>Ascomycota</taxon>
        <taxon>Pezizomycotina</taxon>
        <taxon>Eurotiomycetes</taxon>
        <taxon>Eurotiomycetidae</taxon>
        <taxon>Onygenales</taxon>
        <taxon>Ajellomycetaceae</taxon>
        <taxon>Emergomyces</taxon>
    </lineage>
</organism>
<feature type="domain" description="DUF7704" evidence="2">
    <location>
        <begin position="3"/>
        <end position="144"/>
    </location>
</feature>
<comment type="caution">
    <text evidence="3">The sequence shown here is derived from an EMBL/GenBank/DDBJ whole genome shotgun (WGS) entry which is preliminary data.</text>
</comment>
<dbReference type="OrthoDB" id="2937326at2759"/>
<dbReference type="Proteomes" id="UP000034164">
    <property type="component" value="Unassembled WGS sequence"/>
</dbReference>
<dbReference type="Pfam" id="PF24803">
    <property type="entry name" value="DUF7704"/>
    <property type="match status" value="1"/>
</dbReference>
<accession>A0A0G2HQZ7</accession>
<gene>
    <name evidence="3" type="ORF">EMCG_00689</name>
</gene>
<dbReference type="EMBL" id="LCZI01001536">
    <property type="protein sequence ID" value="KKZ60403.1"/>
    <property type="molecule type" value="Genomic_DNA"/>
</dbReference>
<dbReference type="InterPro" id="IPR056121">
    <property type="entry name" value="DUF7704"/>
</dbReference>